<evidence type="ECO:0000256" key="12">
    <source>
        <dbReference type="SAM" id="SignalP"/>
    </source>
</evidence>
<reference evidence="14 15" key="1">
    <citation type="submission" date="2024-06" db="EMBL/GenBank/DDBJ databases">
        <authorList>
            <person name="Pan Q."/>
            <person name="Wen M."/>
            <person name="Jouanno E."/>
            <person name="Zahm M."/>
            <person name="Klopp C."/>
            <person name="Cabau C."/>
            <person name="Louis A."/>
            <person name="Berthelot C."/>
            <person name="Parey E."/>
            <person name="Roest Crollius H."/>
            <person name="Montfort J."/>
            <person name="Robinson-Rechavi M."/>
            <person name="Bouchez O."/>
            <person name="Lampietro C."/>
            <person name="Lopez Roques C."/>
            <person name="Donnadieu C."/>
            <person name="Postlethwait J."/>
            <person name="Bobe J."/>
            <person name="Verreycken H."/>
            <person name="Guiguen Y."/>
        </authorList>
    </citation>
    <scope>NUCLEOTIDE SEQUENCE [LARGE SCALE GENOMIC DNA]</scope>
    <source>
        <strain evidence="14">Up_M1</strain>
        <tissue evidence="14">Testis</tissue>
    </source>
</reference>
<dbReference type="Pfam" id="PF07686">
    <property type="entry name" value="V-set"/>
    <property type="match status" value="1"/>
</dbReference>
<dbReference type="Gene3D" id="2.60.40.10">
    <property type="entry name" value="Immunoglobulins"/>
    <property type="match status" value="2"/>
</dbReference>
<evidence type="ECO:0000256" key="1">
    <source>
        <dbReference type="ARBA" id="ARBA00004370"/>
    </source>
</evidence>
<comment type="caution">
    <text evidence="14">The sequence shown here is derived from an EMBL/GenBank/DDBJ whole genome shotgun (WGS) entry which is preliminary data.</text>
</comment>
<keyword evidence="3 12" id="KW-0732">Signal</keyword>
<dbReference type="SUPFAM" id="SSF48726">
    <property type="entry name" value="Immunoglobulin"/>
    <property type="match status" value="2"/>
</dbReference>
<dbReference type="SMART" id="SM00409">
    <property type="entry name" value="IG"/>
    <property type="match status" value="2"/>
</dbReference>
<dbReference type="GO" id="GO:1903037">
    <property type="term" value="P:regulation of leukocyte cell-cell adhesion"/>
    <property type="evidence" value="ECO:0007669"/>
    <property type="project" value="UniProtKB-ARBA"/>
</dbReference>
<dbReference type="Gene3D" id="1.10.533.10">
    <property type="entry name" value="Death Domain, Fas"/>
    <property type="match status" value="1"/>
</dbReference>
<feature type="domain" description="Ig-like" evidence="13">
    <location>
        <begin position="41"/>
        <end position="123"/>
    </location>
</feature>
<evidence type="ECO:0000256" key="9">
    <source>
        <dbReference type="ARBA" id="ARBA00038221"/>
    </source>
</evidence>
<dbReference type="AlphaFoldDB" id="A0ABD0WYM7"/>
<accession>A0ABD0WYM7</accession>
<keyword evidence="4 11" id="KW-1133">Transmembrane helix</keyword>
<name>A0ABD0WYM7_UMBPY</name>
<evidence type="ECO:0000256" key="7">
    <source>
        <dbReference type="ARBA" id="ARBA00023180"/>
    </source>
</evidence>
<keyword evidence="7" id="KW-0325">Glycoprotein</keyword>
<dbReference type="EMBL" id="JAGEUA010000007">
    <property type="protein sequence ID" value="KAL0970751.1"/>
    <property type="molecule type" value="Genomic_DNA"/>
</dbReference>
<dbReference type="Pfam" id="PF22705">
    <property type="entry name" value="C2-set_3"/>
    <property type="match status" value="1"/>
</dbReference>
<dbReference type="FunFam" id="2.60.40.10:FF:000088">
    <property type="entry name" value="Butyrophilin subfamily 1 member A1"/>
    <property type="match status" value="1"/>
</dbReference>
<dbReference type="InterPro" id="IPR053896">
    <property type="entry name" value="BTN3A2-like_Ig-C"/>
</dbReference>
<evidence type="ECO:0000256" key="8">
    <source>
        <dbReference type="ARBA" id="ARBA00023319"/>
    </source>
</evidence>
<sequence>MGDHEKKVVCGFLSELFVCLLLVFVRATDTERSNVIIALMGDNAILPCSFIPTELAGLVVEWSRSDLRDMIVHINRDGRDLDDQNLYYRGRTTMFLGEMKKGNISLKLMNVKIIDTGNYSCYVPSQDSVQKNVVQLVVGAVSQPVISIMGPKGDGVVLKCESGSWYPEPHITWLDSGGSILNAGPTETQIDSEGCYTVRGEVTVQKTDNNRFSCTVSQQQINQTKETQIHVPDNTFPASPVGLIAGLVIGLIVVLVVAGTLGIFTWKRKKKQLQQRSVERDELLKEQLKRLEQDRNAIDLQEMQLQQRSEEQDEFIIDELKRLEQERIAIEMQEKQLQMRLVEQEKQLQQRSVEQDEQLKRLEQERIAIAMQEKQLQQQSVEQGELFRVQLKRLDHERRSIRMQEKQTKRQLEAKEENVVELEGVCVNQKEQQKLLGPELEEQGSDQTELERLIKQFEQQLEQERAKAEQKIAKADTASDKAELEEFCKNKEEQKKLLKKLVKLFDKERAKAEQEKQHKQFLEELEKKRKAIVEKELLTKRTLEDKEKPKLPLKKQKKPKLPLEKSNAAEFVDRHKDDIIKMFTDEEAQDISDWLLLQGFIKQVSNFRKKFDIHSSKNPMNKMTELYTVLDSGGSKIKSAFYSILKDKYPGRLTDLENENK</sequence>
<keyword evidence="6" id="KW-1015">Disulfide bond</keyword>
<keyword evidence="5 11" id="KW-0472">Membrane</keyword>
<dbReference type="GO" id="GO:0050863">
    <property type="term" value="P:regulation of T cell activation"/>
    <property type="evidence" value="ECO:0007669"/>
    <property type="project" value="UniProtKB-ARBA"/>
</dbReference>
<gene>
    <name evidence="14" type="ORF">UPYG_G00246840</name>
</gene>
<evidence type="ECO:0000256" key="6">
    <source>
        <dbReference type="ARBA" id="ARBA00023157"/>
    </source>
</evidence>
<dbReference type="PANTHER" id="PTHR24100">
    <property type="entry name" value="BUTYROPHILIN"/>
    <property type="match status" value="1"/>
</dbReference>
<dbReference type="InterPro" id="IPR013783">
    <property type="entry name" value="Ig-like_fold"/>
</dbReference>
<evidence type="ECO:0000256" key="3">
    <source>
        <dbReference type="ARBA" id="ARBA00022729"/>
    </source>
</evidence>
<feature type="chain" id="PRO_5044815090" description="Ig-like domain-containing protein" evidence="12">
    <location>
        <begin position="28"/>
        <end position="661"/>
    </location>
</feature>
<feature type="signal peptide" evidence="12">
    <location>
        <begin position="1"/>
        <end position="27"/>
    </location>
</feature>
<feature type="coiled-coil region" evidence="10">
    <location>
        <begin position="281"/>
        <end position="531"/>
    </location>
</feature>
<evidence type="ECO:0000259" key="13">
    <source>
        <dbReference type="PROSITE" id="PS50835"/>
    </source>
</evidence>
<dbReference type="GO" id="GO:0016020">
    <property type="term" value="C:membrane"/>
    <property type="evidence" value="ECO:0007669"/>
    <property type="project" value="UniProtKB-SubCell"/>
</dbReference>
<evidence type="ECO:0000313" key="14">
    <source>
        <dbReference type="EMBL" id="KAL0970751.1"/>
    </source>
</evidence>
<comment type="subcellular location">
    <subcellularLocation>
        <location evidence="1">Membrane</location>
    </subcellularLocation>
</comment>
<protein>
    <recommendedName>
        <fullName evidence="13">Ig-like domain-containing protein</fullName>
    </recommendedName>
</protein>
<dbReference type="InterPro" id="IPR011029">
    <property type="entry name" value="DEATH-like_dom_sf"/>
</dbReference>
<evidence type="ECO:0000256" key="10">
    <source>
        <dbReference type="SAM" id="Coils"/>
    </source>
</evidence>
<organism evidence="14 15">
    <name type="scientific">Umbra pygmaea</name>
    <name type="common">Eastern mudminnow</name>
    <dbReference type="NCBI Taxonomy" id="75934"/>
    <lineage>
        <taxon>Eukaryota</taxon>
        <taxon>Metazoa</taxon>
        <taxon>Chordata</taxon>
        <taxon>Craniata</taxon>
        <taxon>Vertebrata</taxon>
        <taxon>Euteleostomi</taxon>
        <taxon>Actinopterygii</taxon>
        <taxon>Neopterygii</taxon>
        <taxon>Teleostei</taxon>
        <taxon>Protacanthopterygii</taxon>
        <taxon>Esociformes</taxon>
        <taxon>Umbridae</taxon>
        <taxon>Umbra</taxon>
    </lineage>
</organism>
<dbReference type="InterPro" id="IPR007110">
    <property type="entry name" value="Ig-like_dom"/>
</dbReference>
<feature type="domain" description="Ig-like" evidence="13">
    <location>
        <begin position="124"/>
        <end position="230"/>
    </location>
</feature>
<feature type="transmembrane region" description="Helical" evidence="11">
    <location>
        <begin position="241"/>
        <end position="266"/>
    </location>
</feature>
<dbReference type="FunFam" id="2.60.40.10:FF:000142">
    <property type="entry name" value="V-set domain-containing T-cell activation inhibitor 1"/>
    <property type="match status" value="1"/>
</dbReference>
<dbReference type="PANTHER" id="PTHR24100:SF151">
    <property type="entry name" value="ICOS LIGAND"/>
    <property type="match status" value="1"/>
</dbReference>
<comment type="similarity">
    <text evidence="9">Belongs to the SKINT family.</text>
</comment>
<dbReference type="InterPro" id="IPR003599">
    <property type="entry name" value="Ig_sub"/>
</dbReference>
<keyword evidence="15" id="KW-1185">Reference proteome</keyword>
<evidence type="ECO:0000256" key="11">
    <source>
        <dbReference type="SAM" id="Phobius"/>
    </source>
</evidence>
<dbReference type="InterPro" id="IPR013106">
    <property type="entry name" value="Ig_V-set"/>
</dbReference>
<dbReference type="Proteomes" id="UP001557470">
    <property type="component" value="Unassembled WGS sequence"/>
</dbReference>
<dbReference type="PROSITE" id="PS50835">
    <property type="entry name" value="IG_LIKE"/>
    <property type="match status" value="2"/>
</dbReference>
<dbReference type="InterPro" id="IPR050504">
    <property type="entry name" value="IgSF_BTN/MOG"/>
</dbReference>
<evidence type="ECO:0000313" key="15">
    <source>
        <dbReference type="Proteomes" id="UP001557470"/>
    </source>
</evidence>
<keyword evidence="8" id="KW-0393">Immunoglobulin domain</keyword>
<dbReference type="InterPro" id="IPR036179">
    <property type="entry name" value="Ig-like_dom_sf"/>
</dbReference>
<dbReference type="GO" id="GO:0042110">
    <property type="term" value="P:T cell activation"/>
    <property type="evidence" value="ECO:0007669"/>
    <property type="project" value="UniProtKB-ARBA"/>
</dbReference>
<keyword evidence="10" id="KW-0175">Coiled coil</keyword>
<keyword evidence="2 11" id="KW-0812">Transmembrane</keyword>
<proteinExistence type="inferred from homology"/>
<evidence type="ECO:0000256" key="4">
    <source>
        <dbReference type="ARBA" id="ARBA00022989"/>
    </source>
</evidence>
<evidence type="ECO:0000256" key="5">
    <source>
        <dbReference type="ARBA" id="ARBA00023136"/>
    </source>
</evidence>
<evidence type="ECO:0000256" key="2">
    <source>
        <dbReference type="ARBA" id="ARBA00022692"/>
    </source>
</evidence>